<feature type="region of interest" description="Disordered" evidence="3">
    <location>
        <begin position="297"/>
        <end position="408"/>
    </location>
</feature>
<dbReference type="CDD" id="cd23263">
    <property type="entry name" value="beta-trefoil_MIR"/>
    <property type="match status" value="1"/>
</dbReference>
<evidence type="ECO:0000256" key="2">
    <source>
        <dbReference type="ARBA" id="ARBA00022737"/>
    </source>
</evidence>
<gene>
    <name evidence="6" type="ORF">BB560_002830</name>
</gene>
<feature type="compositionally biased region" description="Basic and acidic residues" evidence="3">
    <location>
        <begin position="381"/>
        <end position="393"/>
    </location>
</feature>
<feature type="region of interest" description="Disordered" evidence="3">
    <location>
        <begin position="1"/>
        <end position="268"/>
    </location>
</feature>
<dbReference type="PROSITE" id="PS50919">
    <property type="entry name" value="MIR"/>
    <property type="match status" value="3"/>
</dbReference>
<dbReference type="InterPro" id="IPR016093">
    <property type="entry name" value="MIR_motif"/>
</dbReference>
<dbReference type="AlphaFoldDB" id="A0A2T9ZDP4"/>
<dbReference type="Proteomes" id="UP000245609">
    <property type="component" value="Unassembled WGS sequence"/>
</dbReference>
<dbReference type="InterPro" id="IPR036300">
    <property type="entry name" value="MIR_dom_sf"/>
</dbReference>
<feature type="compositionally biased region" description="Low complexity" evidence="3">
    <location>
        <begin position="35"/>
        <end position="67"/>
    </location>
</feature>
<feature type="compositionally biased region" description="Basic and acidic residues" evidence="3">
    <location>
        <begin position="297"/>
        <end position="308"/>
    </location>
</feature>
<evidence type="ECO:0000259" key="5">
    <source>
        <dbReference type="PROSITE" id="PS50919"/>
    </source>
</evidence>
<reference evidence="6 7" key="1">
    <citation type="journal article" date="2018" name="MBio">
        <title>Comparative Genomics Reveals the Core Gene Toolbox for the Fungus-Insect Symbiosis.</title>
        <authorList>
            <person name="Wang Y."/>
            <person name="Stata M."/>
            <person name="Wang W."/>
            <person name="Stajich J.E."/>
            <person name="White M.M."/>
            <person name="Moncalvo J.M."/>
        </authorList>
    </citation>
    <scope>NUCLEOTIDE SEQUENCE [LARGE SCALE GENOMIC DNA]</scope>
    <source>
        <strain evidence="6 7">SC-DP-2</strain>
    </source>
</reference>
<comment type="caution">
    <text evidence="6">The sequence shown here is derived from an EMBL/GenBank/DDBJ whole genome shotgun (WGS) entry which is preliminary data.</text>
</comment>
<dbReference type="Pfam" id="PF02815">
    <property type="entry name" value="MIR"/>
    <property type="match status" value="1"/>
</dbReference>
<dbReference type="Gene3D" id="2.80.10.50">
    <property type="match status" value="1"/>
</dbReference>
<evidence type="ECO:0000256" key="4">
    <source>
        <dbReference type="SAM" id="Phobius"/>
    </source>
</evidence>
<keyword evidence="4" id="KW-0472">Membrane</keyword>
<evidence type="ECO:0000256" key="3">
    <source>
        <dbReference type="SAM" id="MobiDB-lite"/>
    </source>
</evidence>
<feature type="compositionally biased region" description="Basic residues" evidence="3">
    <location>
        <begin position="358"/>
        <end position="368"/>
    </location>
</feature>
<evidence type="ECO:0000313" key="6">
    <source>
        <dbReference type="EMBL" id="PVV02709.1"/>
    </source>
</evidence>
<feature type="compositionally biased region" description="Polar residues" evidence="3">
    <location>
        <begin position="1"/>
        <end position="19"/>
    </location>
</feature>
<feature type="domain" description="MIR" evidence="5">
    <location>
        <begin position="537"/>
        <end position="586"/>
    </location>
</feature>
<keyword evidence="4" id="KW-0812">Transmembrane</keyword>
<keyword evidence="1" id="KW-0732">Signal</keyword>
<name>A0A2T9ZDP4_9FUNG</name>
<protein>
    <recommendedName>
        <fullName evidence="5">MIR domain-containing protein</fullName>
    </recommendedName>
</protein>
<accession>A0A2T9ZDP4</accession>
<proteinExistence type="predicted"/>
<organism evidence="6 7">
    <name type="scientific">Smittium megazygosporum</name>
    <dbReference type="NCBI Taxonomy" id="133381"/>
    <lineage>
        <taxon>Eukaryota</taxon>
        <taxon>Fungi</taxon>
        <taxon>Fungi incertae sedis</taxon>
        <taxon>Zoopagomycota</taxon>
        <taxon>Kickxellomycotina</taxon>
        <taxon>Harpellomycetes</taxon>
        <taxon>Harpellales</taxon>
        <taxon>Legeriomycetaceae</taxon>
        <taxon>Smittium</taxon>
    </lineage>
</organism>
<keyword evidence="4" id="KW-1133">Transmembrane helix</keyword>
<feature type="domain" description="MIR" evidence="5">
    <location>
        <begin position="412"/>
        <end position="467"/>
    </location>
</feature>
<dbReference type="PANTHER" id="PTHR46809">
    <property type="entry name" value="STROMAL CELL-DERIVED FACTOR 2-LIKE PROTEIN"/>
    <property type="match status" value="1"/>
</dbReference>
<dbReference type="PANTHER" id="PTHR46809:SF2">
    <property type="entry name" value="GH21273P"/>
    <property type="match status" value="1"/>
</dbReference>
<sequence>MSNYNQDGNNYGYSGNQDWNDQDESTRDLGPSGYGQSRPPNQQQQSYNSPYGSPGPNGPQGPQDNYGPPRPGQGGPQGPQGPQDNYGPPRPGQGGPQGPQGPQGNYGPPRPGQGGPQGPQGNYGPPRPGQGGPQGPQGNYGPPRPGQGGPQGPQGPHGPQGNYGPPRPSPGGSQHQSPTPYGYQNTPPPQRPPNYKNDSYGAPSHGPGGPSGNLPGYSQGGFDTSKVSDSKTSPYNQPQYNSSGNNAPSGGFSQEQISESEKKGKQKKWTGIAAGSALGLGAAAALGAGIYALNKKDDKSDDEHENEKWNQSSNYSQVNNAPNMPSSGPGFNYGGNASPPKYDQHKFNKYQGGDNGKHGHHHGSKPKRQSFDHSTAAYTYDKNDVREPNDNRSSKNSPTPHEYPVLHNHGGDGILKIGSVIALKHNYTGRFLRSDRNSCTKTGSNQQFVYCNRWNIEDSEKWQILPANQDVPVPGSPITYGTQIRLRHMETKAHLHSHYRFECPLTHQNEVTCFGDPFHSDENDHWVVERFGDGGFGSQWHENDVVVFRHYVSGMTLHSHEVLYAEDVQSVTCYGPGREENDKWRI</sequence>
<feature type="non-terminal residue" evidence="6">
    <location>
        <position position="586"/>
    </location>
</feature>
<evidence type="ECO:0000313" key="7">
    <source>
        <dbReference type="Proteomes" id="UP000245609"/>
    </source>
</evidence>
<dbReference type="EMBL" id="MBFS01000354">
    <property type="protein sequence ID" value="PVV02709.1"/>
    <property type="molecule type" value="Genomic_DNA"/>
</dbReference>
<feature type="compositionally biased region" description="Polar residues" evidence="3">
    <location>
        <begin position="221"/>
        <end position="257"/>
    </location>
</feature>
<feature type="compositionally biased region" description="Polar residues" evidence="3">
    <location>
        <begin position="309"/>
        <end position="326"/>
    </location>
</feature>
<feature type="transmembrane region" description="Helical" evidence="4">
    <location>
        <begin position="272"/>
        <end position="293"/>
    </location>
</feature>
<dbReference type="SUPFAM" id="SSF82109">
    <property type="entry name" value="MIR domain"/>
    <property type="match status" value="1"/>
</dbReference>
<dbReference type="OrthoDB" id="5588846at2759"/>
<feature type="domain" description="MIR" evidence="5">
    <location>
        <begin position="475"/>
        <end position="531"/>
    </location>
</feature>
<keyword evidence="7" id="KW-1185">Reference proteome</keyword>
<keyword evidence="2" id="KW-0677">Repeat</keyword>
<evidence type="ECO:0000256" key="1">
    <source>
        <dbReference type="ARBA" id="ARBA00022729"/>
    </source>
</evidence>
<dbReference type="STRING" id="133381.A0A2T9ZDP4"/>
<feature type="compositionally biased region" description="Polar residues" evidence="3">
    <location>
        <begin position="171"/>
        <end position="185"/>
    </location>
</feature>
<dbReference type="SMART" id="SM00472">
    <property type="entry name" value="MIR"/>
    <property type="match status" value="3"/>
</dbReference>